<dbReference type="Proteomes" id="UP000030665">
    <property type="component" value="Unassembled WGS sequence"/>
</dbReference>
<proteinExistence type="inferred from homology"/>
<comment type="pathway">
    <text evidence="1">tRNA modification; 5-methoxycarbonylmethyl-2-thiouridine-tRNA biosynthesis.</text>
</comment>
<dbReference type="AlphaFoldDB" id="A0A077ZEE8"/>
<dbReference type="PANTHER" id="PTHR16184:SF6">
    <property type="entry name" value="ELONGATOR COMPLEX PROTEIN 6"/>
    <property type="match status" value="1"/>
</dbReference>
<dbReference type="Gene3D" id="3.40.50.300">
    <property type="entry name" value="P-loop containing nucleotide triphosphate hydrolases"/>
    <property type="match status" value="1"/>
</dbReference>
<reference evidence="4" key="2">
    <citation type="submission" date="2014-03" db="EMBL/GenBank/DDBJ databases">
        <title>The whipworm genome and dual-species transcriptomics of an intimate host-pathogen interaction.</title>
        <authorList>
            <person name="Foth B.J."/>
            <person name="Tsai I.J."/>
            <person name="Reid A.J."/>
            <person name="Bancroft A.J."/>
            <person name="Nichol S."/>
            <person name="Tracey A."/>
            <person name="Holroyd N."/>
            <person name="Cotton J.A."/>
            <person name="Stanley E.J."/>
            <person name="Zarowiecki M."/>
            <person name="Liu J.Z."/>
            <person name="Huckvale T."/>
            <person name="Cooper P.J."/>
            <person name="Grencis R.K."/>
            <person name="Berriman M."/>
        </authorList>
    </citation>
    <scope>NUCLEOTIDE SEQUENCE [LARGE SCALE GENOMIC DNA]</scope>
</reference>
<dbReference type="Pfam" id="PF09807">
    <property type="entry name" value="ELP6"/>
    <property type="match status" value="1"/>
</dbReference>
<gene>
    <name evidence="4" type="ORF">TTRE_0000707201</name>
</gene>
<dbReference type="GO" id="GO:0002098">
    <property type="term" value="P:tRNA wobble uridine modification"/>
    <property type="evidence" value="ECO:0007669"/>
    <property type="project" value="InterPro"/>
</dbReference>
<protein>
    <recommendedName>
        <fullName evidence="3">Elongator complex protein 6</fullName>
    </recommendedName>
</protein>
<dbReference type="EMBL" id="HG806405">
    <property type="protein sequence ID" value="CDW58747.1"/>
    <property type="molecule type" value="Genomic_DNA"/>
</dbReference>
<keyword evidence="5" id="KW-1185">Reference proteome</keyword>
<evidence type="ECO:0000256" key="2">
    <source>
        <dbReference type="ARBA" id="ARBA00008837"/>
    </source>
</evidence>
<dbReference type="InterPro" id="IPR027417">
    <property type="entry name" value="P-loop_NTPase"/>
</dbReference>
<sequence length="241" mass="27005">MFDELCKALDHSLSHLPCGRTFLIRDCAEIDGCFLLYHFISLFYRATRKVVLVCIQNTPRHYSVALARFGVQMERAVENGTIVLVDFSSTLSKWNGQEPAKLLENLTEELSRATCPFKGSNEQSLLVVDCLYTLHHLNSPPSSLCTFILTCVHTVGPNSCLVMKTCAECSTNLEAICLRLSDDVLDVAPLETGSGNDLNCQLNIRRRQKDKLLFENRKLLACLHERNVRFFNPGLVPGVAI</sequence>
<organism evidence="4 5">
    <name type="scientific">Trichuris trichiura</name>
    <name type="common">Whipworm</name>
    <name type="synonym">Trichocephalus trichiurus</name>
    <dbReference type="NCBI Taxonomy" id="36087"/>
    <lineage>
        <taxon>Eukaryota</taxon>
        <taxon>Metazoa</taxon>
        <taxon>Ecdysozoa</taxon>
        <taxon>Nematoda</taxon>
        <taxon>Enoplea</taxon>
        <taxon>Dorylaimia</taxon>
        <taxon>Trichinellida</taxon>
        <taxon>Trichuridae</taxon>
        <taxon>Trichuris</taxon>
    </lineage>
</organism>
<dbReference type="GO" id="GO:0033588">
    <property type="term" value="C:elongator holoenzyme complex"/>
    <property type="evidence" value="ECO:0007669"/>
    <property type="project" value="InterPro"/>
</dbReference>
<name>A0A077ZEE8_TRITR</name>
<dbReference type="PANTHER" id="PTHR16184">
    <property type="entry name" value="ELONGATOR COMPLEX PROTEIN 6"/>
    <property type="match status" value="1"/>
</dbReference>
<dbReference type="UniPathway" id="UPA00988"/>
<dbReference type="STRING" id="36087.A0A077ZEE8"/>
<dbReference type="OrthoDB" id="9995306at2759"/>
<comment type="similarity">
    <text evidence="2">Belongs to the ELP6 family.</text>
</comment>
<reference evidence="4" key="1">
    <citation type="submission" date="2014-01" db="EMBL/GenBank/DDBJ databases">
        <authorList>
            <person name="Aslett M."/>
        </authorList>
    </citation>
    <scope>NUCLEOTIDE SEQUENCE</scope>
</reference>
<evidence type="ECO:0000313" key="5">
    <source>
        <dbReference type="Proteomes" id="UP000030665"/>
    </source>
</evidence>
<evidence type="ECO:0000256" key="1">
    <source>
        <dbReference type="ARBA" id="ARBA00005043"/>
    </source>
</evidence>
<evidence type="ECO:0000256" key="3">
    <source>
        <dbReference type="ARBA" id="ARBA00020263"/>
    </source>
</evidence>
<evidence type="ECO:0000313" key="4">
    <source>
        <dbReference type="EMBL" id="CDW58747.1"/>
    </source>
</evidence>
<dbReference type="InterPro" id="IPR018627">
    <property type="entry name" value="ELP6"/>
</dbReference>
<accession>A0A077ZEE8</accession>